<dbReference type="Pfam" id="PF12710">
    <property type="entry name" value="HAD"/>
    <property type="match status" value="1"/>
</dbReference>
<keyword evidence="3" id="KW-1185">Reference proteome</keyword>
<dbReference type="NCBIfam" id="TIGR01488">
    <property type="entry name" value="HAD-SF-IB"/>
    <property type="match status" value="1"/>
</dbReference>
<evidence type="ECO:0000313" key="3">
    <source>
        <dbReference type="Proteomes" id="UP000230249"/>
    </source>
</evidence>
<dbReference type="OMA" id="STTDMEC"/>
<dbReference type="InterPro" id="IPR023214">
    <property type="entry name" value="HAD_sf"/>
</dbReference>
<dbReference type="InterPro" id="IPR036412">
    <property type="entry name" value="HAD-like_sf"/>
</dbReference>
<comment type="caution">
    <text evidence="2">The sequence shown here is derived from an EMBL/GenBank/DDBJ whole genome shotgun (WGS) entry which is preliminary data.</text>
</comment>
<accession>A0A5Q7Y9Z0</accession>
<dbReference type="VEuPathDB" id="FungiDB:CJJ07_004910"/>
<dbReference type="EMBL" id="PEKT03000001">
    <property type="protein sequence ID" value="KAK8441903.1"/>
    <property type="molecule type" value="Genomic_DNA"/>
</dbReference>
<dbReference type="VEuPathDB" id="FungiDB:B9J08_001749"/>
<name>A0A2H0ZYD2_CANAR</name>
<dbReference type="SUPFAM" id="SSF56784">
    <property type="entry name" value="HAD-like"/>
    <property type="match status" value="1"/>
</dbReference>
<dbReference type="AlphaFoldDB" id="A0A2H0ZYD2"/>
<dbReference type="EMBL" id="PEKT02000004">
    <property type="protein sequence ID" value="PIS55645.1"/>
    <property type="molecule type" value="Genomic_DNA"/>
</dbReference>
<reference evidence="1 3" key="3">
    <citation type="journal article" date="2018" name="Nat. Commun.">
        <title>Genomic insights into multidrug-resistance, mating and virulence in Candida auris and related emerging species.</title>
        <authorList>
            <person name="Munoz J.F."/>
            <person name="Gade L."/>
            <person name="Chow N.A."/>
            <person name="Loparev V.N."/>
            <person name="Juieng P."/>
            <person name="Berkow E.L."/>
            <person name="Farrer R.A."/>
            <person name="Litvintseva A.P."/>
            <person name="Cuomo C.A."/>
        </authorList>
    </citation>
    <scope>GENOME REANNOTATION</scope>
    <source>
        <strain evidence="1 3">B8441</strain>
    </source>
</reference>
<dbReference type="VEuPathDB" id="FungiDB:CJI97_002410"/>
<dbReference type="STRING" id="498019.A0A2H0ZYD2"/>
<dbReference type="PANTHER" id="PTHR28181:SF1">
    <property type="entry name" value="COLD TOLERANCE PROTEIN 1"/>
    <property type="match status" value="1"/>
</dbReference>
<dbReference type="Proteomes" id="UP000230249">
    <property type="component" value="Unassembled WGS sequence"/>
</dbReference>
<gene>
    <name evidence="2" type="ORF">B9J08_001749</name>
    <name evidence="1" type="ORF">B9J08_00219</name>
</gene>
<reference evidence="2" key="2">
    <citation type="submission" date="2017-11" db="EMBL/GenBank/DDBJ databases">
        <title>Candida auris genome assembly and annotation.</title>
        <authorList>
            <person name="Munoz J.F."/>
            <person name="Gade L.G."/>
            <person name="Chow N.A."/>
            <person name="Litvintseva A.P."/>
            <person name="Loparev V.N."/>
            <person name="Cuomo C.A."/>
        </authorList>
    </citation>
    <scope>NUCLEOTIDE SEQUENCE</scope>
    <source>
        <strain evidence="2">B8441</strain>
    </source>
</reference>
<reference evidence="1" key="4">
    <citation type="submission" date="2024-03" db="EMBL/GenBank/DDBJ databases">
        <title>Improved genome assembly of Candida auris strain B8441 and annotation of B11205.</title>
        <authorList>
            <person name="Cauldron N.C."/>
            <person name="Shea T."/>
            <person name="Cuomo C.A."/>
        </authorList>
    </citation>
    <scope>NUCLEOTIDE SEQUENCE</scope>
    <source>
        <strain evidence="1">B8441</strain>
    </source>
</reference>
<organism evidence="2">
    <name type="scientific">Candidozyma auris</name>
    <name type="common">Yeast</name>
    <name type="synonym">Candida auris</name>
    <dbReference type="NCBI Taxonomy" id="498019"/>
    <lineage>
        <taxon>Eukaryota</taxon>
        <taxon>Fungi</taxon>
        <taxon>Dikarya</taxon>
        <taxon>Ascomycota</taxon>
        <taxon>Saccharomycotina</taxon>
        <taxon>Pichiomycetes</taxon>
        <taxon>Metschnikowiaceae</taxon>
        <taxon>Candidozyma</taxon>
    </lineage>
</organism>
<reference evidence="2 3" key="1">
    <citation type="journal article" date="2017" name="Clin. Infect. Dis.">
        <title>Simultaneous emergence of multidrug-resistant Candida auris on 3 continents confirmed by whole-genome sequencing and epidemiological analyses.</title>
        <authorList>
            <person name="Lockhart S.R."/>
            <person name="Etienne K.A."/>
            <person name="Vallabhaneni S."/>
            <person name="Farooqi J."/>
            <person name="Chowdhary A."/>
            <person name="Govender N.P."/>
            <person name="Colombo A.L."/>
            <person name="Calvo B."/>
            <person name="Cuomo C.A."/>
            <person name="Desjardins C.A."/>
            <person name="Berkow E.L."/>
            <person name="Castanheira M."/>
            <person name="Magobo R.E."/>
            <person name="Jabeen K."/>
            <person name="Asghar R.J."/>
            <person name="Meis J.F."/>
            <person name="Jackson B."/>
            <person name="Chiller T."/>
            <person name="Litvintseva A.P."/>
        </authorList>
    </citation>
    <scope>NUCLEOTIDE SEQUENCE [LARGE SCALE GENOMIC DNA]</scope>
    <source>
        <strain evidence="2 3">B8441</strain>
    </source>
</reference>
<dbReference type="PANTHER" id="PTHR28181">
    <property type="entry name" value="UPF0655 PROTEIN YCR015C"/>
    <property type="match status" value="1"/>
</dbReference>
<dbReference type="VEuPathDB" id="FungiDB:CJJ09_001729"/>
<sequence>MASAAKPARVLVMDWDETITRKDTTFLVAQAASGRNSGPSFSHYTKIYMDAYEKYNSKWGARKTVEEETEYHRGMREVEMSSISALERDGYFKGISRSDIAAQAKKVELASGFRELVEHVQKNRHPLYILSVNWSVTLIEEALRLAKIPGIKVLANELEFDENGKATGQFDRSLDIRTGYDKVQQLAKIRNCHPNSQVIYVGDSSADVLPIVDADVGIVIEGGRGKAQLEKLGIPVRQLEFLDKGRTFEASWETLLHRW</sequence>
<accession>A0A2H0ZYD2</accession>
<evidence type="ECO:0000313" key="2">
    <source>
        <dbReference type="EMBL" id="PIS55645.1"/>
    </source>
</evidence>
<proteinExistence type="predicted"/>
<dbReference type="Gene3D" id="3.40.50.1000">
    <property type="entry name" value="HAD superfamily/HAD-like"/>
    <property type="match status" value="1"/>
</dbReference>
<dbReference type="InterPro" id="IPR050849">
    <property type="entry name" value="HAD-like_hydrolase_phosphatase"/>
</dbReference>
<evidence type="ECO:0000313" key="1">
    <source>
        <dbReference type="EMBL" id="KAK8441903.1"/>
    </source>
</evidence>
<protein>
    <submittedName>
        <fullName evidence="2">Uncharacterized protein</fullName>
    </submittedName>
</protein>
<dbReference type="VEuPathDB" id="FungiDB:CJI96_0000211"/>